<dbReference type="PANTHER" id="PTHR31030">
    <property type="entry name" value="PLASMA MEMBRANE FUSION PROTEIN PRM1"/>
    <property type="match status" value="1"/>
</dbReference>
<dbReference type="PANTHER" id="PTHR31030:SF1">
    <property type="entry name" value="PLASMA MEMBRANE FUSION PROTEIN PRM1"/>
    <property type="match status" value="1"/>
</dbReference>
<keyword evidence="13" id="KW-1185">Reference proteome</keyword>
<evidence type="ECO:0000256" key="1">
    <source>
        <dbReference type="ARBA" id="ARBA00002512"/>
    </source>
</evidence>
<keyword evidence="8 10" id="KW-0472">Membrane</keyword>
<comment type="subcellular location">
    <subcellularLocation>
        <location evidence="2 10">Cell membrane</location>
        <topology evidence="2 10">Multi-pass membrane protein</topology>
    </subcellularLocation>
</comment>
<organism evidence="12 13">
    <name type="scientific">Phlyctema vagabunda</name>
    <dbReference type="NCBI Taxonomy" id="108571"/>
    <lineage>
        <taxon>Eukaryota</taxon>
        <taxon>Fungi</taxon>
        <taxon>Dikarya</taxon>
        <taxon>Ascomycota</taxon>
        <taxon>Pezizomycotina</taxon>
        <taxon>Leotiomycetes</taxon>
        <taxon>Helotiales</taxon>
        <taxon>Dermateaceae</taxon>
        <taxon>Phlyctema</taxon>
    </lineage>
</organism>
<evidence type="ECO:0000256" key="8">
    <source>
        <dbReference type="ARBA" id="ARBA00023136"/>
    </source>
</evidence>
<comment type="function">
    <text evidence="1 10">Involved in cell fusion during mating by stabilizing the plasma membrane fusion event.</text>
</comment>
<feature type="transmembrane region" description="Helical" evidence="10">
    <location>
        <begin position="611"/>
        <end position="634"/>
    </location>
</feature>
<evidence type="ECO:0000256" key="9">
    <source>
        <dbReference type="ARBA" id="ARBA00023180"/>
    </source>
</evidence>
<keyword evidence="5 10" id="KW-0812">Transmembrane</keyword>
<comment type="caution">
    <text evidence="12">The sequence shown here is derived from an EMBL/GenBank/DDBJ whole genome shotgun (WGS) entry which is preliminary data.</text>
</comment>
<evidence type="ECO:0000256" key="7">
    <source>
        <dbReference type="ARBA" id="ARBA00022989"/>
    </source>
</evidence>
<dbReference type="Proteomes" id="UP001629113">
    <property type="component" value="Unassembled WGS sequence"/>
</dbReference>
<protein>
    <recommendedName>
        <fullName evidence="10">Plasma membrane fusion protein PRM1</fullName>
    </recommendedName>
</protein>
<keyword evidence="7 10" id="KW-1133">Transmembrane helix</keyword>
<name>A0ABR4PV82_9HELO</name>
<evidence type="ECO:0000256" key="3">
    <source>
        <dbReference type="ARBA" id="ARBA00010780"/>
    </source>
</evidence>
<feature type="region of interest" description="Disordered" evidence="11">
    <location>
        <begin position="1"/>
        <end position="22"/>
    </location>
</feature>
<feature type="transmembrane region" description="Helical" evidence="10">
    <location>
        <begin position="329"/>
        <end position="347"/>
    </location>
</feature>
<accession>A0ABR4PV82</accession>
<reference evidence="12 13" key="1">
    <citation type="submission" date="2024-06" db="EMBL/GenBank/DDBJ databases">
        <title>Complete genome of Phlyctema vagabunda strain 19-DSS-EL-015.</title>
        <authorList>
            <person name="Fiorenzani C."/>
        </authorList>
    </citation>
    <scope>NUCLEOTIDE SEQUENCE [LARGE SCALE GENOMIC DNA]</scope>
    <source>
        <strain evidence="12 13">19-DSS-EL-015</strain>
    </source>
</reference>
<dbReference type="EMBL" id="JBFCZG010000001">
    <property type="protein sequence ID" value="KAL3427145.1"/>
    <property type="molecule type" value="Genomic_DNA"/>
</dbReference>
<evidence type="ECO:0000256" key="2">
    <source>
        <dbReference type="ARBA" id="ARBA00004651"/>
    </source>
</evidence>
<keyword evidence="4 10" id="KW-1003">Cell membrane</keyword>
<evidence type="ECO:0000256" key="10">
    <source>
        <dbReference type="RuleBase" id="RU366035"/>
    </source>
</evidence>
<dbReference type="InterPro" id="IPR026777">
    <property type="entry name" value="PRM1"/>
</dbReference>
<comment type="similarity">
    <text evidence="3 10">Belongs to the PRM1 family.</text>
</comment>
<proteinExistence type="inferred from homology"/>
<evidence type="ECO:0000256" key="6">
    <source>
        <dbReference type="ARBA" id="ARBA00022971"/>
    </source>
</evidence>
<evidence type="ECO:0000313" key="13">
    <source>
        <dbReference type="Proteomes" id="UP001629113"/>
    </source>
</evidence>
<feature type="region of interest" description="Disordered" evidence="11">
    <location>
        <begin position="644"/>
        <end position="679"/>
    </location>
</feature>
<gene>
    <name evidence="12" type="ORF">PVAG01_00654</name>
</gene>
<feature type="region of interest" description="Disordered" evidence="11">
    <location>
        <begin position="709"/>
        <end position="734"/>
    </location>
</feature>
<evidence type="ECO:0000256" key="5">
    <source>
        <dbReference type="ARBA" id="ARBA00022692"/>
    </source>
</evidence>
<evidence type="ECO:0000256" key="4">
    <source>
        <dbReference type="ARBA" id="ARBA00022475"/>
    </source>
</evidence>
<keyword evidence="6 10" id="KW-0184">Conjugation</keyword>
<keyword evidence="9" id="KW-0325">Glycoprotein</keyword>
<evidence type="ECO:0000256" key="11">
    <source>
        <dbReference type="SAM" id="MobiDB-lite"/>
    </source>
</evidence>
<comment type="caution">
    <text evidence="10">Lacks conserved residue(s) required for the propagation of feature annotation.</text>
</comment>
<evidence type="ECO:0000313" key="12">
    <source>
        <dbReference type="EMBL" id="KAL3427145.1"/>
    </source>
</evidence>
<feature type="transmembrane region" description="Helical" evidence="10">
    <location>
        <begin position="412"/>
        <end position="435"/>
    </location>
</feature>
<sequence length="734" mass="79362">MSSARNQPDPAYPAVPPSDHELRNYYANQPETKTPPSTIPYYTPYLGLRARLSQVWINRWTVLLALIICRTLIAVTDINHSIGQAKTQALSACSSVENVGSAMASMPHYLSGGVNALAAEGVTNAVNGLMDMLMLSITGVEEIVLFVINLLTSTYVCLITLAVSGSLHVAIDMIEKVGKFMNESISELTDDITKGVSSFTDNLNSFLSGLSDVTGLFGGSKDPPTIDLSSSIKALNSIQIDTDALDSDLTKLNNSIPTFAEVQNFTDNLIRLPFEEVKKLINSSIADYTFDKSVFPLAEKQTLTFCTDNNSIVDFFDGLTKTLRKSRTIFLVVLVILAVLVCIPMAYREIWRWRTMQQRSILLQKHSFDPMDVIYIASRPYTTSAGIKAASKVKSTKNQILVRWAFAYATSIPALFVLALGIAGLLACLCQYIVLRVIQHEVPKLANQVGDFADTVVGALDDASTAWAVSANSVINNTNTQVNNDVFGWVNTTTSAVNNTLNAFSDEMSSVLNTTFGGTILYDPIKGVLNCLIEIKIIGIQKGLTWVSDHAHITFPQFRKDVFSLGAAASITDSSSAESFLSSPGSEASDDITGAILKVANFLEEGIRTEALISTALVGIWVLIALIGLGRVLVAMMGRDKTRAEGGPVGYTGDNRAPLSPRSPNRNDASRFPQFGGPVSSVHPMTSSDDMWGANAANEKVGHVGHRSVEASVKPGHERVSSYGYLDGNGNEKR</sequence>